<dbReference type="HOGENOM" id="CLU_048299_1_0_1"/>
<name>A8NFI1_COPC7</name>
<reference evidence="1 2" key="1">
    <citation type="journal article" date="2010" name="Proc. Natl. Acad. Sci. U.S.A.">
        <title>Insights into evolution of multicellular fungi from the assembled chromosomes of the mushroom Coprinopsis cinerea (Coprinus cinereus).</title>
        <authorList>
            <person name="Stajich J.E."/>
            <person name="Wilke S.K."/>
            <person name="Ahren D."/>
            <person name="Au C.H."/>
            <person name="Birren B.W."/>
            <person name="Borodovsky M."/>
            <person name="Burns C."/>
            <person name="Canback B."/>
            <person name="Casselton L.A."/>
            <person name="Cheng C.K."/>
            <person name="Deng J."/>
            <person name="Dietrich F.S."/>
            <person name="Fargo D.C."/>
            <person name="Farman M.L."/>
            <person name="Gathman A.C."/>
            <person name="Goldberg J."/>
            <person name="Guigo R."/>
            <person name="Hoegger P.J."/>
            <person name="Hooker J.B."/>
            <person name="Huggins A."/>
            <person name="James T.Y."/>
            <person name="Kamada T."/>
            <person name="Kilaru S."/>
            <person name="Kodira C."/>
            <person name="Kues U."/>
            <person name="Kupfer D."/>
            <person name="Kwan H.S."/>
            <person name="Lomsadze A."/>
            <person name="Li W."/>
            <person name="Lilly W.W."/>
            <person name="Ma L.J."/>
            <person name="Mackey A.J."/>
            <person name="Manning G."/>
            <person name="Martin F."/>
            <person name="Muraguchi H."/>
            <person name="Natvig D.O."/>
            <person name="Palmerini H."/>
            <person name="Ramesh M.A."/>
            <person name="Rehmeyer C.J."/>
            <person name="Roe B.A."/>
            <person name="Shenoy N."/>
            <person name="Stanke M."/>
            <person name="Ter-Hovhannisyan V."/>
            <person name="Tunlid A."/>
            <person name="Velagapudi R."/>
            <person name="Vision T.J."/>
            <person name="Zeng Q."/>
            <person name="Zolan M.E."/>
            <person name="Pukkila P.J."/>
        </authorList>
    </citation>
    <scope>NUCLEOTIDE SEQUENCE [LARGE SCALE GENOMIC DNA]</scope>
    <source>
        <strain evidence="2">Okayama-7 / 130 / ATCC MYA-4618 / FGSC 9003</strain>
    </source>
</reference>
<dbReference type="VEuPathDB" id="FungiDB:CC1G_04269"/>
<comment type="caution">
    <text evidence="1">The sequence shown here is derived from an EMBL/GenBank/DDBJ whole genome shotgun (WGS) entry which is preliminary data.</text>
</comment>
<proteinExistence type="predicted"/>
<sequence>MSFMFRFRECQLDLRKYMRECTLPPLVYNEDDVLLPPPGHVSHKNNLSIRPDKNRRLETMYCINDMIFEALESWLEQAVPSEKVRTNEPDPYTGECLAIPTPVPSGYHWNLDKSPEDIRRLLPWLDRLPLITVQRILHLTNPDTLNWGFRVTTRDREPDPGIWSEYVWSPRGLNPSQNPGDASRRTLVAVQPPWILSESDMYEFVMALNFPPLIRPGHAFAQTHATRHRLWGKLWDSCVRHNTRYFVLTSYSHWVFGVFSPGKRWTIAYTSGVLSGTQSNPSIIELLSFWVASGMRLPGGYVAPEMAEPFYNEPLNETPLRQAYQVPEPADSESEWDPAASDAGTSAGVDLDIMTATDGGIGRSVYGLRKKERYPFIEDWIRKAAEFATEGGTIMGRELLQREKPGLPGLPFVVEMTYNPRLVQGSYAVGQWLTPFKDTYE</sequence>
<organism evidence="1 2">
    <name type="scientific">Coprinopsis cinerea (strain Okayama-7 / 130 / ATCC MYA-4618 / FGSC 9003)</name>
    <name type="common">Inky cap fungus</name>
    <name type="synonym">Hormographiella aspergillata</name>
    <dbReference type="NCBI Taxonomy" id="240176"/>
    <lineage>
        <taxon>Eukaryota</taxon>
        <taxon>Fungi</taxon>
        <taxon>Dikarya</taxon>
        <taxon>Basidiomycota</taxon>
        <taxon>Agaricomycotina</taxon>
        <taxon>Agaricomycetes</taxon>
        <taxon>Agaricomycetidae</taxon>
        <taxon>Agaricales</taxon>
        <taxon>Agaricineae</taxon>
        <taxon>Psathyrellaceae</taxon>
        <taxon>Coprinopsis</taxon>
    </lineage>
</organism>
<keyword evidence="2" id="KW-1185">Reference proteome</keyword>
<evidence type="ECO:0000313" key="1">
    <source>
        <dbReference type="EMBL" id="EAU88563.2"/>
    </source>
</evidence>
<dbReference type="GeneID" id="6009786"/>
<dbReference type="InParanoid" id="A8NFI1"/>
<dbReference type="EMBL" id="AACS02000002">
    <property type="protein sequence ID" value="EAU88563.2"/>
    <property type="molecule type" value="Genomic_DNA"/>
</dbReference>
<dbReference type="OMA" id="FWIASAM"/>
<dbReference type="Proteomes" id="UP000001861">
    <property type="component" value="Unassembled WGS sequence"/>
</dbReference>
<dbReference type="eggNOG" id="ENOG502SX6R">
    <property type="taxonomic scope" value="Eukaryota"/>
</dbReference>
<dbReference type="OrthoDB" id="2579508at2759"/>
<dbReference type="KEGG" id="cci:CC1G_04269"/>
<dbReference type="AlphaFoldDB" id="A8NFI1"/>
<accession>A8NFI1</accession>
<evidence type="ECO:0000313" key="2">
    <source>
        <dbReference type="Proteomes" id="UP000001861"/>
    </source>
</evidence>
<dbReference type="RefSeq" id="XP_001833290.2">
    <property type="nucleotide sequence ID" value="XM_001833238.2"/>
</dbReference>
<gene>
    <name evidence="1" type="ORF">CC1G_04269</name>
</gene>
<protein>
    <submittedName>
        <fullName evidence="1">Uncharacterized protein</fullName>
    </submittedName>
</protein>